<dbReference type="SUPFAM" id="SSF144091">
    <property type="entry name" value="Rhomboid-like"/>
    <property type="match status" value="1"/>
</dbReference>
<dbReference type="GO" id="GO:0016020">
    <property type="term" value="C:membrane"/>
    <property type="evidence" value="ECO:0007669"/>
    <property type="project" value="UniProtKB-SubCell"/>
</dbReference>
<evidence type="ECO:0000256" key="2">
    <source>
        <dbReference type="ARBA" id="ARBA00022692"/>
    </source>
</evidence>
<dbReference type="RefSeq" id="WP_132333731.1">
    <property type="nucleotide sequence ID" value="NZ_SMJZ01000062.1"/>
</dbReference>
<name>A0A4R4NGG0_9ACTN</name>
<sequence length="305" mass="32185">MAQDGALLFPPRPDAAMTRDGYVAGLRALRAWAGAPGDAELAAAVPGLAAHTIDDVLGEGRTDIPDRRTSEQIVRACLLVRGRSDEEIAQEQALWRTAWDRVHGAEQDPAPRGRTFKVALSLLFPAVTGVAGNLATSNLHNPWVWGALAAVLAVHAGLLLAGPSRWVRGPLRVAAASLAAVVVTGCLVLVPVSPGTPPACWRADPRTYIKPPVDDPDLGVTWEKGFACQNAGGTVHAGPGAATTKVGRLDREGPGIFLCVVEADDGHWYRTMADESWANRGWGYIPQAHVRAEHPVPGMAPCPGV</sequence>
<evidence type="ECO:0000256" key="4">
    <source>
        <dbReference type="ARBA" id="ARBA00023136"/>
    </source>
</evidence>
<reference evidence="6 7" key="1">
    <citation type="submission" date="2019-02" db="EMBL/GenBank/DDBJ databases">
        <title>Draft genome sequences of novel Actinobacteria.</title>
        <authorList>
            <person name="Sahin N."/>
            <person name="Ay H."/>
            <person name="Saygin H."/>
        </authorList>
    </citation>
    <scope>NUCLEOTIDE SEQUENCE [LARGE SCALE GENOMIC DNA]</scope>
    <source>
        <strain evidence="6 7">KC201</strain>
    </source>
</reference>
<dbReference type="AlphaFoldDB" id="A0A4R4NGG0"/>
<evidence type="ECO:0000256" key="1">
    <source>
        <dbReference type="ARBA" id="ARBA00004141"/>
    </source>
</evidence>
<keyword evidence="2 5" id="KW-0812">Transmembrane</keyword>
<evidence type="ECO:0000256" key="5">
    <source>
        <dbReference type="SAM" id="Phobius"/>
    </source>
</evidence>
<gene>
    <name evidence="6" type="ORF">E1267_17985</name>
</gene>
<keyword evidence="7" id="KW-1185">Reference proteome</keyword>
<keyword evidence="3 5" id="KW-1133">Transmembrane helix</keyword>
<organism evidence="6 7">
    <name type="scientific">Nonomuraea longispora</name>
    <dbReference type="NCBI Taxonomy" id="1848320"/>
    <lineage>
        <taxon>Bacteria</taxon>
        <taxon>Bacillati</taxon>
        <taxon>Actinomycetota</taxon>
        <taxon>Actinomycetes</taxon>
        <taxon>Streptosporangiales</taxon>
        <taxon>Streptosporangiaceae</taxon>
        <taxon>Nonomuraea</taxon>
    </lineage>
</organism>
<accession>A0A4R4NGG0</accession>
<comment type="caution">
    <text evidence="6">The sequence shown here is derived from an EMBL/GenBank/DDBJ whole genome shotgun (WGS) entry which is preliminary data.</text>
</comment>
<protein>
    <submittedName>
        <fullName evidence="6">Uncharacterized protein</fullName>
    </submittedName>
</protein>
<dbReference type="OrthoDB" id="3530856at2"/>
<proteinExistence type="predicted"/>
<dbReference type="InterPro" id="IPR035952">
    <property type="entry name" value="Rhomboid-like_sf"/>
</dbReference>
<feature type="transmembrane region" description="Helical" evidence="5">
    <location>
        <begin position="142"/>
        <end position="161"/>
    </location>
</feature>
<comment type="subcellular location">
    <subcellularLocation>
        <location evidence="1">Membrane</location>
        <topology evidence="1">Multi-pass membrane protein</topology>
    </subcellularLocation>
</comment>
<evidence type="ECO:0000256" key="3">
    <source>
        <dbReference type="ARBA" id="ARBA00022989"/>
    </source>
</evidence>
<keyword evidence="4 5" id="KW-0472">Membrane</keyword>
<feature type="transmembrane region" description="Helical" evidence="5">
    <location>
        <begin position="173"/>
        <end position="192"/>
    </location>
</feature>
<evidence type="ECO:0000313" key="6">
    <source>
        <dbReference type="EMBL" id="TDC05902.1"/>
    </source>
</evidence>
<dbReference type="EMBL" id="SMJZ01000062">
    <property type="protein sequence ID" value="TDC05902.1"/>
    <property type="molecule type" value="Genomic_DNA"/>
</dbReference>
<dbReference type="Proteomes" id="UP000295157">
    <property type="component" value="Unassembled WGS sequence"/>
</dbReference>
<evidence type="ECO:0000313" key="7">
    <source>
        <dbReference type="Proteomes" id="UP000295157"/>
    </source>
</evidence>